<organism evidence="10 11">
    <name type="scientific">Amycolatopsis ultiminotia</name>
    <dbReference type="NCBI Taxonomy" id="543629"/>
    <lineage>
        <taxon>Bacteria</taxon>
        <taxon>Bacillati</taxon>
        <taxon>Actinomycetota</taxon>
        <taxon>Actinomycetes</taxon>
        <taxon>Pseudonocardiales</taxon>
        <taxon>Pseudonocardiaceae</taxon>
        <taxon>Amycolatopsis</taxon>
    </lineage>
</organism>
<evidence type="ECO:0000256" key="8">
    <source>
        <dbReference type="PIRNR" id="PIRNR004532"/>
    </source>
</evidence>
<keyword evidence="11" id="KW-1185">Reference proteome</keyword>
<evidence type="ECO:0000256" key="6">
    <source>
        <dbReference type="ARBA" id="ARBA00023211"/>
    </source>
</evidence>
<dbReference type="SUPFAM" id="SSF56655">
    <property type="entry name" value="Carbohydrate phosphatase"/>
    <property type="match status" value="1"/>
</dbReference>
<comment type="caution">
    <text evidence="10">The sequence shown here is derived from an EMBL/GenBank/DDBJ whole genome shotgun (WGS) entry which is preliminary data.</text>
</comment>
<protein>
    <recommendedName>
        <fullName evidence="8">Fructose-1,6-bisphosphatase</fullName>
    </recommendedName>
</protein>
<comment type="pathway">
    <text evidence="2">Carbohydrate biosynthesis; gluconeogenesis.</text>
</comment>
<dbReference type="Pfam" id="PF03320">
    <property type="entry name" value="FBPase_glpX"/>
    <property type="match status" value="1"/>
</dbReference>
<evidence type="ECO:0000256" key="4">
    <source>
        <dbReference type="ARBA" id="ARBA00022723"/>
    </source>
</evidence>
<dbReference type="Gene3D" id="3.40.190.90">
    <property type="match status" value="1"/>
</dbReference>
<reference evidence="11" key="1">
    <citation type="journal article" date="2019" name="Int. J. Syst. Evol. Microbiol.">
        <title>The Global Catalogue of Microorganisms (GCM) 10K type strain sequencing project: providing services to taxonomists for standard genome sequencing and annotation.</title>
        <authorList>
            <consortium name="The Broad Institute Genomics Platform"/>
            <consortium name="The Broad Institute Genome Sequencing Center for Infectious Disease"/>
            <person name="Wu L."/>
            <person name="Ma J."/>
        </authorList>
    </citation>
    <scope>NUCLEOTIDE SEQUENCE [LARGE SCALE GENOMIC DNA]</scope>
    <source>
        <strain evidence="11">JCM 16898</strain>
    </source>
</reference>
<evidence type="ECO:0000256" key="3">
    <source>
        <dbReference type="ARBA" id="ARBA00008989"/>
    </source>
</evidence>
<comment type="catalytic activity">
    <reaction evidence="1">
        <text>beta-D-fructose 1,6-bisphosphate + H2O = beta-D-fructose 6-phosphate + phosphate</text>
        <dbReference type="Rhea" id="RHEA:11064"/>
        <dbReference type="ChEBI" id="CHEBI:15377"/>
        <dbReference type="ChEBI" id="CHEBI:32966"/>
        <dbReference type="ChEBI" id="CHEBI:43474"/>
        <dbReference type="ChEBI" id="CHEBI:57634"/>
        <dbReference type="EC" id="3.1.3.11"/>
    </reaction>
</comment>
<dbReference type="PANTHER" id="PTHR30447">
    <property type="entry name" value="FRUCTOSE-1,6-BISPHOSPHATASE CLASS 2"/>
    <property type="match status" value="1"/>
</dbReference>
<dbReference type="PANTHER" id="PTHR30447:SF0">
    <property type="entry name" value="FRUCTOSE-1,6-BISPHOSPHATASE 1 CLASS 2-RELATED"/>
    <property type="match status" value="1"/>
</dbReference>
<gene>
    <name evidence="10" type="primary">glpX_3</name>
    <name evidence="10" type="ORF">GCM10022222_85940</name>
</gene>
<keyword evidence="4" id="KW-0479">Metal-binding</keyword>
<dbReference type="RefSeq" id="WP_344869461.1">
    <property type="nucleotide sequence ID" value="NZ_BAAAZN010000038.1"/>
</dbReference>
<evidence type="ECO:0000313" key="10">
    <source>
        <dbReference type="EMBL" id="GAA3588162.1"/>
    </source>
</evidence>
<keyword evidence="6" id="KW-0464">Manganese</keyword>
<dbReference type="InterPro" id="IPR004464">
    <property type="entry name" value="FBPase_class-2/SBPase"/>
</dbReference>
<evidence type="ECO:0000256" key="2">
    <source>
        <dbReference type="ARBA" id="ARBA00004742"/>
    </source>
</evidence>
<feature type="region of interest" description="Disordered" evidence="9">
    <location>
        <begin position="1"/>
        <end position="25"/>
    </location>
</feature>
<comment type="similarity">
    <text evidence="3 8">Belongs to the FBPase class 2 family.</text>
</comment>
<dbReference type="EMBL" id="BAAAZN010000038">
    <property type="protein sequence ID" value="GAA3588162.1"/>
    <property type="molecule type" value="Genomic_DNA"/>
</dbReference>
<keyword evidence="5" id="KW-0378">Hydrolase</keyword>
<evidence type="ECO:0000313" key="11">
    <source>
        <dbReference type="Proteomes" id="UP001500689"/>
    </source>
</evidence>
<name>A0ABP6YPU5_9PSEU</name>
<sequence>MTTQEWAARGVSGAPRAEGRNADAMAGAGHSDHALALELVRVTEAAAIAAGRWVGHGDEDSGKLAAVDAMHEHLNSVSVRGVVVLGAGGKRLPRGADAGNGAGPACDIGISAGDGALSIARDVPNALTAIVVAERGALYAPPVRYLEKLAVGPDYVDVVDLNRPVADNLRAVAKAKGVDVSDVAVAVLNRPRHLDLVRKIRDAGARVHLIEGGDIAGAVAVARPESPADLLLGVGGAAQGVLAAAALSCLGGSLQARLRPDDSGQGDPGHDFEAVLHNEDLVGGGNVLFCATGVTGSELLRGVAHHAGRTTTQSIVVSSPETVRIVTSEHRCEIEESREEYRSA</sequence>
<proteinExistence type="inferred from homology"/>
<dbReference type="Gene3D" id="3.30.540.10">
    <property type="entry name" value="Fructose-1,6-Bisphosphatase, subunit A, domain 1"/>
    <property type="match status" value="1"/>
</dbReference>
<evidence type="ECO:0000256" key="7">
    <source>
        <dbReference type="ARBA" id="ARBA00023277"/>
    </source>
</evidence>
<keyword evidence="7 8" id="KW-0119">Carbohydrate metabolism</keyword>
<evidence type="ECO:0000256" key="1">
    <source>
        <dbReference type="ARBA" id="ARBA00001273"/>
    </source>
</evidence>
<evidence type="ECO:0000256" key="5">
    <source>
        <dbReference type="ARBA" id="ARBA00022801"/>
    </source>
</evidence>
<dbReference type="Proteomes" id="UP001500689">
    <property type="component" value="Unassembled WGS sequence"/>
</dbReference>
<dbReference type="PIRSF" id="PIRSF004532">
    <property type="entry name" value="GlpX"/>
    <property type="match status" value="1"/>
</dbReference>
<evidence type="ECO:0000256" key="9">
    <source>
        <dbReference type="SAM" id="MobiDB-lite"/>
    </source>
</evidence>
<accession>A0ABP6YPU5</accession>